<sequence length="143" mass="16407">MISYIASKFGAFIFKKIFKFVMCSLRLCTRGRQRGYIILATMITLGILPYLSISRKPLCLQETQRIVENRSKEYCLHEKGKGCERPKLDPFAPEIMAMTEDLPKIACSGLDWVICKVRRIGTFRPKIFTSASSFNRVKSRVTT</sequence>
<accession>A0A9P0IEK8</accession>
<dbReference type="Proteomes" id="UP001153321">
    <property type="component" value="Chromosome 6"/>
</dbReference>
<dbReference type="EMBL" id="LR824537">
    <property type="protein sequence ID" value="CAH1645433.1"/>
    <property type="molecule type" value="Genomic_DNA"/>
</dbReference>
<keyword evidence="1" id="KW-0812">Transmembrane</keyword>
<reference evidence="2" key="1">
    <citation type="submission" date="2022-02" db="EMBL/GenBank/DDBJ databases">
        <authorList>
            <person name="King R."/>
        </authorList>
    </citation>
    <scope>NUCLEOTIDE SEQUENCE</scope>
</reference>
<feature type="transmembrane region" description="Helical" evidence="1">
    <location>
        <begin position="35"/>
        <end position="53"/>
    </location>
</feature>
<evidence type="ECO:0000313" key="2">
    <source>
        <dbReference type="EMBL" id="CAH1645433.1"/>
    </source>
</evidence>
<keyword evidence="1" id="KW-1133">Transmembrane helix</keyword>
<keyword evidence="1" id="KW-0472">Membrane</keyword>
<proteinExistence type="predicted"/>
<evidence type="ECO:0000256" key="1">
    <source>
        <dbReference type="SAM" id="Phobius"/>
    </source>
</evidence>
<protein>
    <submittedName>
        <fullName evidence="2">Uncharacterized protein</fullName>
    </submittedName>
</protein>
<keyword evidence="3" id="KW-1185">Reference proteome</keyword>
<name>A0A9P0IEK8_SPOLI</name>
<evidence type="ECO:0000313" key="3">
    <source>
        <dbReference type="Proteomes" id="UP001153321"/>
    </source>
</evidence>
<organism evidence="2 3">
    <name type="scientific">Spodoptera littoralis</name>
    <name type="common">Egyptian cotton leafworm</name>
    <dbReference type="NCBI Taxonomy" id="7109"/>
    <lineage>
        <taxon>Eukaryota</taxon>
        <taxon>Metazoa</taxon>
        <taxon>Ecdysozoa</taxon>
        <taxon>Arthropoda</taxon>
        <taxon>Hexapoda</taxon>
        <taxon>Insecta</taxon>
        <taxon>Pterygota</taxon>
        <taxon>Neoptera</taxon>
        <taxon>Endopterygota</taxon>
        <taxon>Lepidoptera</taxon>
        <taxon>Glossata</taxon>
        <taxon>Ditrysia</taxon>
        <taxon>Noctuoidea</taxon>
        <taxon>Noctuidae</taxon>
        <taxon>Amphipyrinae</taxon>
        <taxon>Spodoptera</taxon>
    </lineage>
</organism>
<dbReference type="AlphaFoldDB" id="A0A9P0IEK8"/>
<gene>
    <name evidence="2" type="ORF">SPLIT_LOCUS10785</name>
</gene>